<dbReference type="PATRIC" id="fig|1872076.5.peg.1447"/>
<dbReference type="Proteomes" id="UP000094056">
    <property type="component" value="Unassembled WGS sequence"/>
</dbReference>
<dbReference type="SUPFAM" id="SSF52540">
    <property type="entry name" value="P-loop containing nucleoside triphosphate hydrolases"/>
    <property type="match status" value="1"/>
</dbReference>
<comment type="caution">
    <text evidence="2">The sequence shown here is derived from an EMBL/GenBank/DDBJ whole genome shotgun (WGS) entry which is preliminary data.</text>
</comment>
<evidence type="ECO:0000259" key="1">
    <source>
        <dbReference type="Pfam" id="PF13166"/>
    </source>
</evidence>
<sequence>MNMITRVTKIKDCPSFVEFRSGTDLPEFKKYNLIYGWNGSGKTSFSRVLRSFELGENYYTHPERVPEFEFKLKNGGSIDQNDLTAFSNIRVFNKDFIDDSVFGTGGPKPIFFLGKESKEDKEKITKIESGLQGLKKDKDSKNALLEKSKTSGDKLLSEKARDIKNLLTTAKSDKYRNYERPKLEEIISNKSKELENPDNFKLDKDRLATLQKAIQQTIKPTINPLTMPNFDISDILTEVKEILQKTATSQIIEALKSDETLGKWVEHGLSIHKERELSTCAFCNQTIPQNRLSDLENHFNQDYQNLIEGVRLLKEKCSTRKVAINFIDASNFYEDLSSEYLNKKKGADDLIKAYNQRLDSIISILEQKEQKPFSQPNLEDFAPIDETHFREIGQIISRHNKKSENFESQVDENKHALEMHYIAEFIDTYNELLGEIKTLESDHSGLTQTITENEQEIRGLKENLISHHIPAQQINKDLEQFLGRSDIQLTATDEQEGYQITRNGEVAKDLSEGEKTALAIVYFLTKINEEGFDLKNGVIVIDDPVSSLDSSAIFQAFGFIKESIKDAGQIFILTHHFDFFRQVKNWFSHCRNDSEYFMVICREENSTRKSAIIKIDKLLIDYESEYHFLFSVLYKFAKEQEKHLEEMYPLPNIARKFLENFLAFRVPIVLGSRRTEPALFYRL</sequence>
<dbReference type="GO" id="GO:0000731">
    <property type="term" value="P:DNA synthesis involved in DNA repair"/>
    <property type="evidence" value="ECO:0007669"/>
    <property type="project" value="TreeGrafter"/>
</dbReference>
<dbReference type="EMBL" id="MAYW01000024">
    <property type="protein sequence ID" value="ODS33595.1"/>
    <property type="molecule type" value="Genomic_DNA"/>
</dbReference>
<name>A0A1E3XD83_9BACT</name>
<dbReference type="PANTHER" id="PTHR32182:SF22">
    <property type="entry name" value="ATP-DEPENDENT ENDONUCLEASE, OLD FAMILY-RELATED"/>
    <property type="match status" value="1"/>
</dbReference>
<proteinExistence type="predicted"/>
<dbReference type="PANTHER" id="PTHR32182">
    <property type="entry name" value="DNA REPLICATION AND REPAIR PROTEIN RECF"/>
    <property type="match status" value="1"/>
</dbReference>
<dbReference type="InterPro" id="IPR027417">
    <property type="entry name" value="P-loop_NTPase"/>
</dbReference>
<feature type="domain" description="Protein CR006 P-loop" evidence="1">
    <location>
        <begin position="19"/>
        <end position="669"/>
    </location>
</feature>
<dbReference type="GO" id="GO:0006302">
    <property type="term" value="P:double-strand break repair"/>
    <property type="evidence" value="ECO:0007669"/>
    <property type="project" value="TreeGrafter"/>
</dbReference>
<reference evidence="2 3" key="1">
    <citation type="submission" date="2016-07" db="EMBL/GenBank/DDBJ databases">
        <title>Draft genome of Scalindua rubra, obtained from a brine-seawater interface in the Red Sea, sheds light on salt adaptation in anammox bacteria.</title>
        <authorList>
            <person name="Speth D.R."/>
            <person name="Lagkouvardos I."/>
            <person name="Wang Y."/>
            <person name="Qian P.-Y."/>
            <person name="Dutilh B.E."/>
            <person name="Jetten M.S."/>
        </authorList>
    </citation>
    <scope>NUCLEOTIDE SEQUENCE [LARGE SCALE GENOMIC DNA]</scope>
    <source>
        <strain evidence="2">BSI-1</strain>
    </source>
</reference>
<evidence type="ECO:0000313" key="3">
    <source>
        <dbReference type="Proteomes" id="UP000094056"/>
    </source>
</evidence>
<evidence type="ECO:0000313" key="2">
    <source>
        <dbReference type="EMBL" id="ODS33595.1"/>
    </source>
</evidence>
<protein>
    <recommendedName>
        <fullName evidence="1">Protein CR006 P-loop domain-containing protein</fullName>
    </recommendedName>
</protein>
<dbReference type="InterPro" id="IPR026866">
    <property type="entry name" value="CR006_AAA"/>
</dbReference>
<dbReference type="Gene3D" id="3.40.50.300">
    <property type="entry name" value="P-loop containing nucleotide triphosphate hydrolases"/>
    <property type="match status" value="1"/>
</dbReference>
<dbReference type="AlphaFoldDB" id="A0A1E3XD83"/>
<dbReference type="Pfam" id="PF13166">
    <property type="entry name" value="AAA_13"/>
    <property type="match status" value="1"/>
</dbReference>
<gene>
    <name evidence="2" type="ORF">SCARUB_01258</name>
</gene>
<accession>A0A1E3XD83</accession>
<organism evidence="2 3">
    <name type="scientific">Candidatus Scalindua rubra</name>
    <dbReference type="NCBI Taxonomy" id="1872076"/>
    <lineage>
        <taxon>Bacteria</taxon>
        <taxon>Pseudomonadati</taxon>
        <taxon>Planctomycetota</taxon>
        <taxon>Candidatus Brocadiia</taxon>
        <taxon>Candidatus Brocadiales</taxon>
        <taxon>Candidatus Scalinduaceae</taxon>
        <taxon>Candidatus Scalindua</taxon>
    </lineage>
</organism>